<reference evidence="1 2" key="1">
    <citation type="submission" date="2011-06" db="EMBL/GenBank/DDBJ databases">
        <title>The Genome Sequence of Collinsella tanakaei YIT 12063.</title>
        <authorList>
            <consortium name="The Broad Institute Genome Sequencing Platform"/>
            <person name="Earl A."/>
            <person name="Ward D."/>
            <person name="Feldgarden M."/>
            <person name="Gevers D."/>
            <person name="Morotomi M."/>
            <person name="Young S.K."/>
            <person name="Zeng Q."/>
            <person name="Gargeya S."/>
            <person name="Fitzgerald M."/>
            <person name="Haas B."/>
            <person name="Abouelleil A."/>
            <person name="Alvarado L."/>
            <person name="Arachchi H.M."/>
            <person name="Berlin A."/>
            <person name="Brown A."/>
            <person name="Chapman S.B."/>
            <person name="Chen Z."/>
            <person name="Dunbar C."/>
            <person name="Freedman E."/>
            <person name="Gearin G."/>
            <person name="Gellesch M."/>
            <person name="Goldberg J."/>
            <person name="Griggs A."/>
            <person name="Gujja S."/>
            <person name="Heiman D."/>
            <person name="Howarth C."/>
            <person name="Larson L."/>
            <person name="Lui A."/>
            <person name="MacDonald P.J.P."/>
            <person name="Mehta T."/>
            <person name="Montmayeur A."/>
            <person name="Murphy C."/>
            <person name="Neiman D."/>
            <person name="Pearson M."/>
            <person name="Priest M."/>
            <person name="Roberts A."/>
            <person name="Saif S."/>
            <person name="Shea T."/>
            <person name="Shenoy N."/>
            <person name="Sisk P."/>
            <person name="Stolte C."/>
            <person name="Sykes S."/>
            <person name="Wortman J."/>
            <person name="Nusbaum C."/>
            <person name="Birren B."/>
        </authorList>
    </citation>
    <scope>NUCLEOTIDE SEQUENCE [LARGE SCALE GENOMIC DNA]</scope>
    <source>
        <strain evidence="1 2">YIT 12063</strain>
    </source>
</reference>
<dbReference type="RefSeq" id="WP_009140415.1">
    <property type="nucleotide sequence ID" value="NZ_JH126467.1"/>
</dbReference>
<dbReference type="PATRIC" id="fig|742742.3.peg.364"/>
<dbReference type="InterPro" id="IPR006521">
    <property type="entry name" value="Tail_protein_I"/>
</dbReference>
<dbReference type="Pfam" id="PF09684">
    <property type="entry name" value="Tail_P2_I"/>
    <property type="match status" value="1"/>
</dbReference>
<organism evidence="1 2">
    <name type="scientific">Collinsella tanakaei YIT 12063</name>
    <dbReference type="NCBI Taxonomy" id="742742"/>
    <lineage>
        <taxon>Bacteria</taxon>
        <taxon>Bacillati</taxon>
        <taxon>Actinomycetota</taxon>
        <taxon>Coriobacteriia</taxon>
        <taxon>Coriobacteriales</taxon>
        <taxon>Coriobacteriaceae</taxon>
        <taxon>Collinsella</taxon>
    </lineage>
</organism>
<protein>
    <recommendedName>
        <fullName evidence="3">Phage tail protein I</fullName>
    </recommendedName>
</protein>
<dbReference type="GeneID" id="62758166"/>
<evidence type="ECO:0000313" key="1">
    <source>
        <dbReference type="EMBL" id="EGX67367.1"/>
    </source>
</evidence>
<dbReference type="NCBIfam" id="TIGR01634">
    <property type="entry name" value="tail_P2_I"/>
    <property type="match status" value="1"/>
</dbReference>
<dbReference type="EMBL" id="ADLS01000006">
    <property type="protein sequence ID" value="EGX67367.1"/>
    <property type="molecule type" value="Genomic_DNA"/>
</dbReference>
<sequence>MRLSDLEMRRLLPSWMQADEADIALAQGVDDSITRAAPQLASLTIWDALDVLPESALDELAWALDIQWWEDGASIATKRDLIRNSDLVHMRLGTVAAVESVVASYFGTGKVREWTEYGGLPHHFKVYTTDPSAVAENLDLFLTMLEKVKRKSSVLDGIEIGLMGSQVAHVGISTRITSADTIDLGYSNHK</sequence>
<accession>G1WGB6</accession>
<evidence type="ECO:0008006" key="3">
    <source>
        <dbReference type="Google" id="ProtNLM"/>
    </source>
</evidence>
<proteinExistence type="predicted"/>
<dbReference type="AlphaFoldDB" id="G1WGB6"/>
<evidence type="ECO:0000313" key="2">
    <source>
        <dbReference type="Proteomes" id="UP000004830"/>
    </source>
</evidence>
<dbReference type="Proteomes" id="UP000004830">
    <property type="component" value="Unassembled WGS sequence"/>
</dbReference>
<keyword evidence="2" id="KW-1185">Reference proteome</keyword>
<dbReference type="HOGENOM" id="CLU_086293_0_1_11"/>
<dbReference type="eggNOG" id="COG4385">
    <property type="taxonomic scope" value="Bacteria"/>
</dbReference>
<comment type="caution">
    <text evidence="1">The sequence shown here is derived from an EMBL/GenBank/DDBJ whole genome shotgun (WGS) entry which is preliminary data.</text>
</comment>
<dbReference type="OrthoDB" id="9794793at2"/>
<name>G1WGB6_9ACTN</name>
<dbReference type="STRING" id="742742.HMPREF9452_00379"/>
<gene>
    <name evidence="1" type="ORF">HMPREF9452_00379</name>
</gene>